<gene>
    <name evidence="3" type="ORF">Scep_006350</name>
</gene>
<dbReference type="PANTHER" id="PTHR47458:SF1">
    <property type="entry name" value="SMAD_FHA DOMAIN-CONTAINING PROTEIN"/>
    <property type="match status" value="1"/>
</dbReference>
<feature type="compositionally biased region" description="Polar residues" evidence="1">
    <location>
        <begin position="496"/>
        <end position="506"/>
    </location>
</feature>
<dbReference type="Proteomes" id="UP001419268">
    <property type="component" value="Unassembled WGS sequence"/>
</dbReference>
<feature type="region of interest" description="Disordered" evidence="1">
    <location>
        <begin position="813"/>
        <end position="846"/>
    </location>
</feature>
<evidence type="ECO:0000313" key="3">
    <source>
        <dbReference type="EMBL" id="KAK9147593.1"/>
    </source>
</evidence>
<dbReference type="AlphaFoldDB" id="A0AAP0PK01"/>
<feature type="region of interest" description="Disordered" evidence="1">
    <location>
        <begin position="906"/>
        <end position="968"/>
    </location>
</feature>
<feature type="region of interest" description="Disordered" evidence="1">
    <location>
        <begin position="496"/>
        <end position="518"/>
    </location>
</feature>
<evidence type="ECO:0000259" key="2">
    <source>
        <dbReference type="PROSITE" id="PS50006"/>
    </source>
</evidence>
<dbReference type="PANTHER" id="PTHR47458">
    <property type="entry name" value="SMAD/FHA DOMAIN-CONTAINING PROTEIN"/>
    <property type="match status" value="1"/>
</dbReference>
<sequence>MDESSSHLSVALALMAIEEEKVCDPMSSKAVPSPKSQPSPSCPPDQQQDTTPSKKIQTGKDFILSVARNYSSEPVQNSDHNVWGVLTAISNKSRKRQQGINILLTADEHFFGRSVEDKRFRIDSNAISSSHCKIYRKKIIAGDIFHTSVFLKDTSTNGSYINWEKLNKDSPEAMLQHGDIVSFAAAPQHGKFVFKFKENELAYAFVYREVSNSLPAVDSSTSKRKAEEFVSENKRLKGIGIGAPEGPISLDDVRSLQRSNTDLRKQLESHVVTIQTMQDERRSADALHENEVKLLKETISQSYHVEIKDLRCMLDEKQKELVRTHAMSAERQQAMEDLNERLRASLQSRTDADEIINRVEVKIRVEDKVTKDAGTEISWDIVFHMLGNAMLFIAQKGTISELEKQLDEERNQRKKEREKALADQKSALQRAQLEAQEELKRQSDIASRQERELKEVISKLQESDKESRSLVEALRSKLEDTRESLVLSEKKVRQLESQVQDEQQSSAKERKKTETLEHGMKQLKKELEDEKMAREEAWAKVSALELEIAAAIRDLSTEKQRFQGARERIILRETQLRAFYSTTEEISSLFAKQQEQLKAMQKTLEDEDNYENMSVDIDHCATRENTVVEKVKSHRSNTNVKESSAASTPRVERIQVESSSDEASVTEKHECDMKSQGDGHHTQEQECTSGERAVNGGFGSDINGIDTAPMLDGDPIETERVLGTESPANFDVGNIDLNKQDTFMGDTMQLDNDTYVQEDGGVQRVFEDSARCSQSNKPLESLRATEDTEGATATIRTADLLTSEVAGSWAISTAPSVYGENESPGSGERGDGGSRNNGDDAVKGMLGLSDNQAAGSQTIPVTTAATKWSQDRQALNAMIDIVAPEFKEQFGGNGLVRVVNSELVSVSDSDTDDGNSDTGVKEVEANGGSISDEDTQEGSDESHSGDNDNQAKDGANDCNDATQEDSLG</sequence>
<dbReference type="SMART" id="SM00240">
    <property type="entry name" value="FHA"/>
    <property type="match status" value="1"/>
</dbReference>
<feature type="region of interest" description="Disordered" evidence="1">
    <location>
        <begin position="629"/>
        <end position="714"/>
    </location>
</feature>
<dbReference type="EMBL" id="JBBNAG010000003">
    <property type="protein sequence ID" value="KAK9147593.1"/>
    <property type="molecule type" value="Genomic_DNA"/>
</dbReference>
<protein>
    <recommendedName>
        <fullName evidence="2">FHA domain-containing protein</fullName>
    </recommendedName>
</protein>
<dbReference type="PROSITE" id="PS50006">
    <property type="entry name" value="FHA_DOMAIN"/>
    <property type="match status" value="1"/>
</dbReference>
<dbReference type="SUPFAM" id="SSF49879">
    <property type="entry name" value="SMAD/FHA domain"/>
    <property type="match status" value="1"/>
</dbReference>
<feature type="compositionally biased region" description="Basic and acidic residues" evidence="1">
    <location>
        <begin position="665"/>
        <end position="684"/>
    </location>
</feature>
<proteinExistence type="predicted"/>
<feature type="region of interest" description="Disordered" evidence="1">
    <location>
        <begin position="23"/>
        <end position="58"/>
    </location>
</feature>
<keyword evidence="4" id="KW-1185">Reference proteome</keyword>
<feature type="domain" description="FHA" evidence="2">
    <location>
        <begin position="109"/>
        <end position="166"/>
    </location>
</feature>
<reference evidence="3 4" key="1">
    <citation type="submission" date="2024-01" db="EMBL/GenBank/DDBJ databases">
        <title>Genome assemblies of Stephania.</title>
        <authorList>
            <person name="Yang L."/>
        </authorList>
    </citation>
    <scope>NUCLEOTIDE SEQUENCE [LARGE SCALE GENOMIC DNA]</scope>
    <source>
        <strain evidence="3">JXDWG</strain>
        <tissue evidence="3">Leaf</tissue>
    </source>
</reference>
<feature type="compositionally biased region" description="Basic and acidic residues" evidence="1">
    <location>
        <begin position="940"/>
        <end position="955"/>
    </location>
</feature>
<name>A0AAP0PK01_9MAGN</name>
<feature type="compositionally biased region" description="Polar residues" evidence="1">
    <location>
        <begin position="959"/>
        <end position="968"/>
    </location>
</feature>
<accession>A0AAP0PK01</accession>
<feature type="compositionally biased region" description="Basic and acidic residues" evidence="1">
    <location>
        <begin position="828"/>
        <end position="842"/>
    </location>
</feature>
<dbReference type="InterPro" id="IPR000253">
    <property type="entry name" value="FHA_dom"/>
</dbReference>
<comment type="caution">
    <text evidence="3">The sequence shown here is derived from an EMBL/GenBank/DDBJ whole genome shotgun (WGS) entry which is preliminary data.</text>
</comment>
<dbReference type="InterPro" id="IPR008984">
    <property type="entry name" value="SMAD_FHA_dom_sf"/>
</dbReference>
<dbReference type="Pfam" id="PF00498">
    <property type="entry name" value="FHA"/>
    <property type="match status" value="1"/>
</dbReference>
<dbReference type="Gene3D" id="2.60.200.20">
    <property type="match status" value="1"/>
</dbReference>
<organism evidence="3 4">
    <name type="scientific">Stephania cephalantha</name>
    <dbReference type="NCBI Taxonomy" id="152367"/>
    <lineage>
        <taxon>Eukaryota</taxon>
        <taxon>Viridiplantae</taxon>
        <taxon>Streptophyta</taxon>
        <taxon>Embryophyta</taxon>
        <taxon>Tracheophyta</taxon>
        <taxon>Spermatophyta</taxon>
        <taxon>Magnoliopsida</taxon>
        <taxon>Ranunculales</taxon>
        <taxon>Menispermaceae</taxon>
        <taxon>Menispermoideae</taxon>
        <taxon>Cissampelideae</taxon>
        <taxon>Stephania</taxon>
    </lineage>
</organism>
<feature type="compositionally biased region" description="Low complexity" evidence="1">
    <location>
        <begin position="44"/>
        <end position="53"/>
    </location>
</feature>
<feature type="compositionally biased region" description="Basic and acidic residues" evidence="1">
    <location>
        <begin position="507"/>
        <end position="518"/>
    </location>
</feature>
<feature type="compositionally biased region" description="Polar residues" evidence="1">
    <location>
        <begin position="636"/>
        <end position="647"/>
    </location>
</feature>
<evidence type="ECO:0000256" key="1">
    <source>
        <dbReference type="SAM" id="MobiDB-lite"/>
    </source>
</evidence>
<evidence type="ECO:0000313" key="4">
    <source>
        <dbReference type="Proteomes" id="UP001419268"/>
    </source>
</evidence>